<feature type="domain" description="THIF-type NAD/FAD binding fold" evidence="2">
    <location>
        <begin position="12"/>
        <end position="247"/>
    </location>
</feature>
<evidence type="ECO:0000256" key="1">
    <source>
        <dbReference type="ARBA" id="ARBA00009919"/>
    </source>
</evidence>
<keyword evidence="4" id="KW-1185">Reference proteome</keyword>
<dbReference type="Proteomes" id="UP000320390">
    <property type="component" value="Chromosome"/>
</dbReference>
<dbReference type="PANTHER" id="PTHR10953:SF102">
    <property type="entry name" value="ADENYLYLTRANSFERASE AND SULFURTRANSFERASE MOCS3"/>
    <property type="match status" value="1"/>
</dbReference>
<sequence length="350" mass="37256">MEPEFEKEDRFARQTRFAALGQGGQDALGRSSVLLVGCGALGGVLAQWLVRAGIGRIVIVDRDIVEETNLPRQVLFTAEHARAGAPKALAAREVLAQVEGPTSIEAHAAHLDADLLLRLGASVDLILDGTDNMATRYLINDFSVARDIPWIYGGVVSSGGLILPVLAGRGPCLRCIFRDPPPPGMLPTCDTAGVIGPAVGVIASMQAGLALRILSGNSAGLEPALLELDAWSGTVRRLTVPRADDCPTCGLRTFEFLDSSGSRTDAVSLCGRNTVQVMPQREREPGSDPSLDAVEVQLRDAGLVVRRLGPLLRFEADGHRFTHFQDGRTLVEGTEDTGRALSLVARWIGA</sequence>
<dbReference type="GO" id="GO:0061605">
    <property type="term" value="F:molybdopterin-synthase adenylyltransferase activity"/>
    <property type="evidence" value="ECO:0007669"/>
    <property type="project" value="UniProtKB-EC"/>
</dbReference>
<dbReference type="GO" id="GO:0008146">
    <property type="term" value="F:sulfotransferase activity"/>
    <property type="evidence" value="ECO:0007669"/>
    <property type="project" value="TreeGrafter"/>
</dbReference>
<dbReference type="OrthoDB" id="9804286at2"/>
<dbReference type="SUPFAM" id="SSF69572">
    <property type="entry name" value="Activating enzymes of the ubiquitin-like proteins"/>
    <property type="match status" value="1"/>
</dbReference>
<dbReference type="EMBL" id="CP036434">
    <property type="protein sequence ID" value="QDV07616.1"/>
    <property type="molecule type" value="Genomic_DNA"/>
</dbReference>
<dbReference type="Gene3D" id="3.40.50.720">
    <property type="entry name" value="NAD(P)-binding Rossmann-like Domain"/>
    <property type="match status" value="1"/>
</dbReference>
<comment type="similarity">
    <text evidence="1">Belongs to the HesA/MoeB/ThiF family.</text>
</comment>
<dbReference type="InterPro" id="IPR045886">
    <property type="entry name" value="ThiF/MoeB/HesA"/>
</dbReference>
<reference evidence="3 4" key="1">
    <citation type="submission" date="2019-02" db="EMBL/GenBank/DDBJ databases">
        <title>Deep-cultivation of Planctomycetes and their phenomic and genomic characterization uncovers novel biology.</title>
        <authorList>
            <person name="Wiegand S."/>
            <person name="Jogler M."/>
            <person name="Boedeker C."/>
            <person name="Pinto D."/>
            <person name="Vollmers J."/>
            <person name="Rivas-Marin E."/>
            <person name="Kohn T."/>
            <person name="Peeters S.H."/>
            <person name="Heuer A."/>
            <person name="Rast P."/>
            <person name="Oberbeckmann S."/>
            <person name="Bunk B."/>
            <person name="Jeske O."/>
            <person name="Meyerdierks A."/>
            <person name="Storesund J.E."/>
            <person name="Kallscheuer N."/>
            <person name="Luecker S."/>
            <person name="Lage O.M."/>
            <person name="Pohl T."/>
            <person name="Merkel B.J."/>
            <person name="Hornburger P."/>
            <person name="Mueller R.-W."/>
            <person name="Bruemmer F."/>
            <person name="Labrenz M."/>
            <person name="Spormann A.M."/>
            <person name="Op den Camp H."/>
            <person name="Overmann J."/>
            <person name="Amann R."/>
            <person name="Jetten M.S.M."/>
            <person name="Mascher T."/>
            <person name="Medema M.H."/>
            <person name="Devos D.P."/>
            <person name="Kaster A.-K."/>
            <person name="Ovreas L."/>
            <person name="Rohde M."/>
            <person name="Galperin M.Y."/>
            <person name="Jogler C."/>
        </authorList>
    </citation>
    <scope>NUCLEOTIDE SEQUENCE [LARGE SCALE GENOMIC DNA]</scope>
    <source>
        <strain evidence="3 4">Poly30</strain>
    </source>
</reference>
<organism evidence="3 4">
    <name type="scientific">Saltatorellus ferox</name>
    <dbReference type="NCBI Taxonomy" id="2528018"/>
    <lineage>
        <taxon>Bacteria</taxon>
        <taxon>Pseudomonadati</taxon>
        <taxon>Planctomycetota</taxon>
        <taxon>Planctomycetia</taxon>
        <taxon>Planctomycetia incertae sedis</taxon>
        <taxon>Saltatorellus</taxon>
    </lineage>
</organism>
<dbReference type="FunFam" id="3.40.50.720:FF:000080">
    <property type="entry name" value="Thiazole biosynthesis adenylyltransferase ThiF"/>
    <property type="match status" value="1"/>
</dbReference>
<accession>A0A518EU50</accession>
<proteinExistence type="inferred from homology"/>
<protein>
    <submittedName>
        <fullName evidence="3">Molybdopterin-synthase adenylyltransferase</fullName>
        <ecNumber evidence="3">2.7.7.80</ecNumber>
    </submittedName>
</protein>
<evidence type="ECO:0000313" key="3">
    <source>
        <dbReference type="EMBL" id="QDV07616.1"/>
    </source>
</evidence>
<dbReference type="InterPro" id="IPR035985">
    <property type="entry name" value="Ubiquitin-activating_enz"/>
</dbReference>
<evidence type="ECO:0000313" key="4">
    <source>
        <dbReference type="Proteomes" id="UP000320390"/>
    </source>
</evidence>
<dbReference type="InterPro" id="IPR000594">
    <property type="entry name" value="ThiF_NAD_FAD-bd"/>
</dbReference>
<dbReference type="GO" id="GO:0004792">
    <property type="term" value="F:thiosulfate-cyanide sulfurtransferase activity"/>
    <property type="evidence" value="ECO:0007669"/>
    <property type="project" value="TreeGrafter"/>
</dbReference>
<name>A0A518EU50_9BACT</name>
<dbReference type="GO" id="GO:0008641">
    <property type="term" value="F:ubiquitin-like modifier activating enzyme activity"/>
    <property type="evidence" value="ECO:0007669"/>
    <property type="project" value="InterPro"/>
</dbReference>
<dbReference type="CDD" id="cd00757">
    <property type="entry name" value="ThiF_MoeB_HesA_family"/>
    <property type="match status" value="1"/>
</dbReference>
<keyword evidence="3" id="KW-0808">Transferase</keyword>
<dbReference type="GO" id="GO:0005829">
    <property type="term" value="C:cytosol"/>
    <property type="evidence" value="ECO:0007669"/>
    <property type="project" value="TreeGrafter"/>
</dbReference>
<dbReference type="EC" id="2.7.7.80" evidence="3"/>
<dbReference type="RefSeq" id="WP_145198812.1">
    <property type="nucleotide sequence ID" value="NZ_CP036434.1"/>
</dbReference>
<dbReference type="PANTHER" id="PTHR10953">
    <property type="entry name" value="UBIQUITIN-ACTIVATING ENZYME E1"/>
    <property type="match status" value="1"/>
</dbReference>
<dbReference type="AlphaFoldDB" id="A0A518EU50"/>
<evidence type="ECO:0000259" key="2">
    <source>
        <dbReference type="Pfam" id="PF00899"/>
    </source>
</evidence>
<gene>
    <name evidence="3" type="primary">moeB</name>
    <name evidence="3" type="ORF">Poly30_31440</name>
</gene>
<dbReference type="Pfam" id="PF00899">
    <property type="entry name" value="ThiF"/>
    <property type="match status" value="1"/>
</dbReference>
<keyword evidence="3" id="KW-0548">Nucleotidyltransferase</keyword>